<protein>
    <recommendedName>
        <fullName evidence="4">Dephospho-CoA kinase domain-containing protein</fullName>
    </recommendedName>
</protein>
<dbReference type="GO" id="GO:0005524">
    <property type="term" value="F:ATP binding"/>
    <property type="evidence" value="ECO:0007669"/>
    <property type="project" value="UniProtKB-KW"/>
</dbReference>
<dbReference type="OrthoDB" id="247245at2759"/>
<evidence type="ECO:0000256" key="5">
    <source>
        <dbReference type="SAM" id="Phobius"/>
    </source>
</evidence>
<dbReference type="SUPFAM" id="SSF52540">
    <property type="entry name" value="P-loop containing nucleoside triphosphate hydrolases"/>
    <property type="match status" value="1"/>
</dbReference>
<dbReference type="PROSITE" id="PS51219">
    <property type="entry name" value="DPCK"/>
    <property type="match status" value="1"/>
</dbReference>
<dbReference type="GeneID" id="115625116"/>
<dbReference type="GO" id="GO:0004140">
    <property type="term" value="F:dephospho-CoA kinase activity"/>
    <property type="evidence" value="ECO:0007669"/>
    <property type="project" value="InterPro"/>
</dbReference>
<name>A0A6J2TLK1_DROLE</name>
<dbReference type="RefSeq" id="XP_030375882.1">
    <property type="nucleotide sequence ID" value="XM_030520022.1"/>
</dbReference>
<dbReference type="GO" id="GO:0015937">
    <property type="term" value="P:coenzyme A biosynthetic process"/>
    <property type="evidence" value="ECO:0007669"/>
    <property type="project" value="InterPro"/>
</dbReference>
<evidence type="ECO:0000256" key="1">
    <source>
        <dbReference type="ARBA" id="ARBA00009018"/>
    </source>
</evidence>
<dbReference type="InterPro" id="IPR001977">
    <property type="entry name" value="Depp_CoAkinase"/>
</dbReference>
<evidence type="ECO:0000313" key="7">
    <source>
        <dbReference type="RefSeq" id="XP_030375882.1"/>
    </source>
</evidence>
<dbReference type="NCBIfam" id="TIGR00152">
    <property type="entry name" value="dephospho-CoA kinase"/>
    <property type="match status" value="1"/>
</dbReference>
<feature type="transmembrane region" description="Helical" evidence="5">
    <location>
        <begin position="203"/>
        <end position="223"/>
    </location>
</feature>
<sequence length="236" mass="27145">MFIVAITGGIATGKTTVSKIFEAKGVPVIDADKIAREIVEPGQPCWQKIRDVFGDEVLLPSKEINRTVLGRKIFEDKELRGKLNQITHPTIHRTIFWRVFKQFMSGRTWIVLDLPLLFETGILMDFIHKIVTVSCDPDKQLARLIARNEISESEAQARVQSQMPLEKKCEKSHFVVDNNGSIEETEAAAMRIYNMMQESKQHWYNRLYLLILVAIVGVTFYFLNKTFNIWPKALSF</sequence>
<dbReference type="PANTHER" id="PTHR10695:SF46">
    <property type="entry name" value="BIFUNCTIONAL COENZYME A SYNTHASE-RELATED"/>
    <property type="match status" value="1"/>
</dbReference>
<evidence type="ECO:0000256" key="4">
    <source>
        <dbReference type="ARBA" id="ARBA00044157"/>
    </source>
</evidence>
<dbReference type="InterPro" id="IPR027417">
    <property type="entry name" value="P-loop_NTPase"/>
</dbReference>
<keyword evidence="6" id="KW-1185">Reference proteome</keyword>
<keyword evidence="5" id="KW-0472">Membrane</keyword>
<reference evidence="7" key="1">
    <citation type="submission" date="2025-08" db="UniProtKB">
        <authorList>
            <consortium name="RefSeq"/>
        </authorList>
    </citation>
    <scope>IDENTIFICATION</scope>
    <source>
        <strain evidence="7">11010-0011.00</strain>
        <tissue evidence="7">Whole body</tissue>
    </source>
</reference>
<dbReference type="GO" id="GO:0005737">
    <property type="term" value="C:cytoplasm"/>
    <property type="evidence" value="ECO:0007669"/>
    <property type="project" value="UniProtKB-ARBA"/>
</dbReference>
<evidence type="ECO:0000313" key="6">
    <source>
        <dbReference type="Proteomes" id="UP000504634"/>
    </source>
</evidence>
<evidence type="ECO:0000256" key="3">
    <source>
        <dbReference type="ARBA" id="ARBA00022840"/>
    </source>
</evidence>
<dbReference type="AlphaFoldDB" id="A0A6J2TLK1"/>
<keyword evidence="5" id="KW-0812">Transmembrane</keyword>
<comment type="similarity">
    <text evidence="1">Belongs to the CoaE family.</text>
</comment>
<dbReference type="Pfam" id="PF01121">
    <property type="entry name" value="CoaE"/>
    <property type="match status" value="1"/>
</dbReference>
<dbReference type="Gene3D" id="3.40.50.300">
    <property type="entry name" value="P-loop containing nucleotide triphosphate hydrolases"/>
    <property type="match status" value="1"/>
</dbReference>
<proteinExistence type="inferred from homology"/>
<gene>
    <name evidence="7" type="primary">LOC115625116</name>
</gene>
<accession>A0A6J2TLK1</accession>
<dbReference type="HAMAP" id="MF_00376">
    <property type="entry name" value="Dephospho_CoA_kinase"/>
    <property type="match status" value="1"/>
</dbReference>
<dbReference type="Proteomes" id="UP000504634">
    <property type="component" value="Unplaced"/>
</dbReference>
<organism evidence="6 7">
    <name type="scientific">Drosophila lebanonensis</name>
    <name type="common">Fruit fly</name>
    <name type="synonym">Scaptodrosophila lebanonensis</name>
    <dbReference type="NCBI Taxonomy" id="7225"/>
    <lineage>
        <taxon>Eukaryota</taxon>
        <taxon>Metazoa</taxon>
        <taxon>Ecdysozoa</taxon>
        <taxon>Arthropoda</taxon>
        <taxon>Hexapoda</taxon>
        <taxon>Insecta</taxon>
        <taxon>Pterygota</taxon>
        <taxon>Neoptera</taxon>
        <taxon>Endopterygota</taxon>
        <taxon>Diptera</taxon>
        <taxon>Brachycera</taxon>
        <taxon>Muscomorpha</taxon>
        <taxon>Ephydroidea</taxon>
        <taxon>Drosophilidae</taxon>
        <taxon>Scaptodrosophila</taxon>
    </lineage>
</organism>
<keyword evidence="3" id="KW-0067">ATP-binding</keyword>
<dbReference type="CTD" id="40846"/>
<dbReference type="FunFam" id="3.40.50.300:FF:000485">
    <property type="entry name" value="Dephospho-CoA kinase CAB5"/>
    <property type="match status" value="1"/>
</dbReference>
<keyword evidence="5" id="KW-1133">Transmembrane helix</keyword>
<evidence type="ECO:0000256" key="2">
    <source>
        <dbReference type="ARBA" id="ARBA00022741"/>
    </source>
</evidence>
<dbReference type="PANTHER" id="PTHR10695">
    <property type="entry name" value="DEPHOSPHO-COA KINASE-RELATED"/>
    <property type="match status" value="1"/>
</dbReference>
<dbReference type="CDD" id="cd02022">
    <property type="entry name" value="DPCK"/>
    <property type="match status" value="1"/>
</dbReference>
<keyword evidence="2" id="KW-0547">Nucleotide-binding</keyword>